<feature type="compositionally biased region" description="Basic and acidic residues" evidence="4">
    <location>
        <begin position="491"/>
        <end position="504"/>
    </location>
</feature>
<reference evidence="6 7" key="1">
    <citation type="submission" date="2023-10" db="EMBL/GenBank/DDBJ databases">
        <title>Chromosome-scale genome assembly provides insights into flower coloration mechanisms of Canna indica.</title>
        <authorList>
            <person name="Li C."/>
        </authorList>
    </citation>
    <scope>NUCLEOTIDE SEQUENCE [LARGE SCALE GENOMIC DNA]</scope>
    <source>
        <tissue evidence="6">Flower</tissue>
    </source>
</reference>
<dbReference type="PANTHER" id="PTHR36968:SF8">
    <property type="entry name" value="HOMEOBOX-DDT DOMAIN PROTEIN RLT3 ISOFORM X1"/>
    <property type="match status" value="1"/>
</dbReference>
<dbReference type="Pfam" id="PF00046">
    <property type="entry name" value="Homeodomain"/>
    <property type="match status" value="1"/>
</dbReference>
<evidence type="ECO:0000256" key="4">
    <source>
        <dbReference type="SAM" id="MobiDB-lite"/>
    </source>
</evidence>
<dbReference type="PROSITE" id="PS50071">
    <property type="entry name" value="HOMEOBOX_2"/>
    <property type="match status" value="1"/>
</dbReference>
<protein>
    <recommendedName>
        <fullName evidence="5">Homeobox domain-containing protein</fullName>
    </recommendedName>
</protein>
<dbReference type="SUPFAM" id="SSF46689">
    <property type="entry name" value="Homeodomain-like"/>
    <property type="match status" value="1"/>
</dbReference>
<evidence type="ECO:0000256" key="2">
    <source>
        <dbReference type="PROSITE-ProRule" id="PRU00108"/>
    </source>
</evidence>
<dbReference type="GO" id="GO:0003677">
    <property type="term" value="F:DNA binding"/>
    <property type="evidence" value="ECO:0007669"/>
    <property type="project" value="UniProtKB-UniRule"/>
</dbReference>
<dbReference type="GO" id="GO:0006357">
    <property type="term" value="P:regulation of transcription by RNA polymerase II"/>
    <property type="evidence" value="ECO:0007669"/>
    <property type="project" value="InterPro"/>
</dbReference>
<feature type="region of interest" description="Disordered" evidence="4">
    <location>
        <begin position="476"/>
        <end position="522"/>
    </location>
</feature>
<dbReference type="PANTHER" id="PTHR36968">
    <property type="entry name" value="HOMEOBOX-DDT DOMAIN PROTEIN RLT2"/>
    <property type="match status" value="1"/>
</dbReference>
<accession>A0AAQ3Q9E2</accession>
<evidence type="ECO:0000313" key="6">
    <source>
        <dbReference type="EMBL" id="WOL00823.1"/>
    </source>
</evidence>
<dbReference type="Proteomes" id="UP001327560">
    <property type="component" value="Chromosome 3"/>
</dbReference>
<feature type="compositionally biased region" description="Polar residues" evidence="4">
    <location>
        <begin position="513"/>
        <end position="522"/>
    </location>
</feature>
<proteinExistence type="predicted"/>
<dbReference type="SMART" id="SM00389">
    <property type="entry name" value="HOX"/>
    <property type="match status" value="1"/>
</dbReference>
<comment type="subcellular location">
    <subcellularLocation>
        <location evidence="1 2 3">Nucleus</location>
    </subcellularLocation>
</comment>
<feature type="domain" description="Homeobox" evidence="5">
    <location>
        <begin position="18"/>
        <end position="78"/>
    </location>
</feature>
<keyword evidence="2 3" id="KW-0539">Nucleus</keyword>
<evidence type="ECO:0000256" key="3">
    <source>
        <dbReference type="RuleBase" id="RU000682"/>
    </source>
</evidence>
<dbReference type="CDD" id="cd00086">
    <property type="entry name" value="homeodomain"/>
    <property type="match status" value="1"/>
</dbReference>
<evidence type="ECO:0000313" key="7">
    <source>
        <dbReference type="Proteomes" id="UP001327560"/>
    </source>
</evidence>
<dbReference type="InterPro" id="IPR009057">
    <property type="entry name" value="Homeodomain-like_sf"/>
</dbReference>
<dbReference type="EMBL" id="CP136892">
    <property type="protein sequence ID" value="WOL00823.1"/>
    <property type="molecule type" value="Genomic_DNA"/>
</dbReference>
<keyword evidence="7" id="KW-1185">Reference proteome</keyword>
<evidence type="ECO:0000259" key="5">
    <source>
        <dbReference type="PROSITE" id="PS50071"/>
    </source>
</evidence>
<gene>
    <name evidence="6" type="ORF">Cni_G09536</name>
</gene>
<organism evidence="6 7">
    <name type="scientific">Canna indica</name>
    <name type="common">Indian-shot</name>
    <dbReference type="NCBI Taxonomy" id="4628"/>
    <lineage>
        <taxon>Eukaryota</taxon>
        <taxon>Viridiplantae</taxon>
        <taxon>Streptophyta</taxon>
        <taxon>Embryophyta</taxon>
        <taxon>Tracheophyta</taxon>
        <taxon>Spermatophyta</taxon>
        <taxon>Magnoliopsida</taxon>
        <taxon>Liliopsida</taxon>
        <taxon>Zingiberales</taxon>
        <taxon>Cannaceae</taxon>
        <taxon>Canna</taxon>
    </lineage>
</organism>
<feature type="DNA-binding region" description="Homeobox" evidence="2">
    <location>
        <begin position="20"/>
        <end position="79"/>
    </location>
</feature>
<dbReference type="Gene3D" id="1.10.10.60">
    <property type="entry name" value="Homeodomain-like"/>
    <property type="match status" value="1"/>
</dbReference>
<name>A0AAQ3Q9E2_9LILI</name>
<dbReference type="AlphaFoldDB" id="A0AAQ3Q9E2"/>
<dbReference type="InterPro" id="IPR044977">
    <property type="entry name" value="RLT1-3"/>
</dbReference>
<sequence length="522" mass="58570">MENGEGCNERRHLEVGFAASESKKQWKNPSQVQILENAYAVSRNPSAAVKEELAKLTGLDYKQVQYWFGNRRYIDRHGPRRYRSANDNDGRYVKLEAVSSTSMSSSSTLIGPAMLQTDVATEMTPELQRVVKHIEKELGYPMRQDGPILGVEFKPLPPGAFGAPLVNPSQKRETMSACNGNVAERPNVVLVKAETSLPILEKCSVAKLSNNGTLVTQDIDQLHPNGSPKALQEYQFFPMQPSWLESYGRVKQSGDPFSSVDSPNCEMHPSVCTKGDDKQQHDYKEVQRMVDSDKEKQSATVQVGLGHSGQGDHCNEQVAFNMQKRLRKNQCSTVAGFKEVVSQNCNDTIMNHTRNGLSGRVGHMHGYGRYVVKPRLRYQSSEMVSDNTRMNYFSDTDSTRPLIVEWNERENKAVYIADDNESDLSCSIGSDSTYSDGFDEVTLNSRHYAQTKTDDLLGLDAKEDNVSVDREGQEVMDVDQNDDDEDETDDEYYKDVEMVTRDNDVEVDDDGRTSSLSSEKTV</sequence>
<keyword evidence="2 3" id="KW-0371">Homeobox</keyword>
<dbReference type="GO" id="GO:0005634">
    <property type="term" value="C:nucleus"/>
    <property type="evidence" value="ECO:0007669"/>
    <property type="project" value="UniProtKB-SubCell"/>
</dbReference>
<evidence type="ECO:0000256" key="1">
    <source>
        <dbReference type="ARBA" id="ARBA00004123"/>
    </source>
</evidence>
<feature type="compositionally biased region" description="Acidic residues" evidence="4">
    <location>
        <begin position="476"/>
        <end position="490"/>
    </location>
</feature>
<dbReference type="InterPro" id="IPR001356">
    <property type="entry name" value="HD"/>
</dbReference>
<keyword evidence="2 3" id="KW-0238">DNA-binding</keyword>